<accession>A0A9P4LRR7</accession>
<feature type="transmembrane region" description="Helical" evidence="6">
    <location>
        <begin position="128"/>
        <end position="157"/>
    </location>
</feature>
<evidence type="ECO:0000256" key="3">
    <source>
        <dbReference type="ARBA" id="ARBA00022989"/>
    </source>
</evidence>
<sequence>SSWPAPNYVDPKTNTTLIVGMLIPCGLLVLLFVAGRLFAKANTKGSISLDDWLMTASATMIIGVDVLGCVHTLYGAGYHIWDIPTGWAQPWGKVSLLILFVPSVSLTKISLCVSYLRLFPSRLNKWFCYVTITFLILWSFAVVFLFCFACSPIAGFWDPSIPNAKCLNIEVAFIVSAAINSLTDFTVFLWPTPMLWNVQLPLQTRLSLVFVFGIGCIVCTAGILRAWYITIYFDSDDPFWKSAVLWAILGVEGNFGIICGCLPPLKPALKRLFPGAAFGRS</sequence>
<dbReference type="AlphaFoldDB" id="A0A9P4LRR7"/>
<keyword evidence="9" id="KW-1185">Reference proteome</keyword>
<evidence type="ECO:0000313" key="8">
    <source>
        <dbReference type="EMBL" id="KAF2083805.1"/>
    </source>
</evidence>
<comment type="subcellular location">
    <subcellularLocation>
        <location evidence="1">Membrane</location>
        <topology evidence="1">Multi-pass membrane protein</topology>
    </subcellularLocation>
</comment>
<dbReference type="OrthoDB" id="5401779at2759"/>
<reference evidence="8" key="1">
    <citation type="journal article" date="2020" name="Stud. Mycol.">
        <title>101 Dothideomycetes genomes: a test case for predicting lifestyles and emergence of pathogens.</title>
        <authorList>
            <person name="Haridas S."/>
            <person name="Albert R."/>
            <person name="Binder M."/>
            <person name="Bloem J."/>
            <person name="Labutti K."/>
            <person name="Salamov A."/>
            <person name="Andreopoulos B."/>
            <person name="Baker S."/>
            <person name="Barry K."/>
            <person name="Bills G."/>
            <person name="Bluhm B."/>
            <person name="Cannon C."/>
            <person name="Castanera R."/>
            <person name="Culley D."/>
            <person name="Daum C."/>
            <person name="Ezra D."/>
            <person name="Gonzalez J."/>
            <person name="Henrissat B."/>
            <person name="Kuo A."/>
            <person name="Liang C."/>
            <person name="Lipzen A."/>
            <person name="Lutzoni F."/>
            <person name="Magnuson J."/>
            <person name="Mondo S."/>
            <person name="Nolan M."/>
            <person name="Ohm R."/>
            <person name="Pangilinan J."/>
            <person name="Park H.-J."/>
            <person name="Ramirez L."/>
            <person name="Alfaro M."/>
            <person name="Sun H."/>
            <person name="Tritt A."/>
            <person name="Yoshinaga Y."/>
            <person name="Zwiers L.-H."/>
            <person name="Turgeon B."/>
            <person name="Goodwin S."/>
            <person name="Spatafora J."/>
            <person name="Crous P."/>
            <person name="Grigoriev I."/>
        </authorList>
    </citation>
    <scope>NUCLEOTIDE SEQUENCE</scope>
    <source>
        <strain evidence="8">CBS 121410</strain>
    </source>
</reference>
<feature type="non-terminal residue" evidence="8">
    <location>
        <position position="1"/>
    </location>
</feature>
<keyword evidence="4 6" id="KW-0472">Membrane</keyword>
<proteinExistence type="inferred from homology"/>
<feature type="transmembrane region" description="Helical" evidence="6">
    <location>
        <begin position="208"/>
        <end position="231"/>
    </location>
</feature>
<feature type="transmembrane region" description="Helical" evidence="6">
    <location>
        <begin position="169"/>
        <end position="196"/>
    </location>
</feature>
<dbReference type="Pfam" id="PF20684">
    <property type="entry name" value="Fung_rhodopsin"/>
    <property type="match status" value="1"/>
</dbReference>
<comment type="similarity">
    <text evidence="5">Belongs to the SAT4 family.</text>
</comment>
<dbReference type="PANTHER" id="PTHR33048:SF129">
    <property type="entry name" value="INTEGRAL MEMBRANE PROTEIN-RELATED"/>
    <property type="match status" value="1"/>
</dbReference>
<evidence type="ECO:0000256" key="6">
    <source>
        <dbReference type="SAM" id="Phobius"/>
    </source>
</evidence>
<name>A0A9P4LRR7_9PEZI</name>
<keyword evidence="3 6" id="KW-1133">Transmembrane helix</keyword>
<comment type="caution">
    <text evidence="8">The sequence shown here is derived from an EMBL/GenBank/DDBJ whole genome shotgun (WGS) entry which is preliminary data.</text>
</comment>
<evidence type="ECO:0000313" key="9">
    <source>
        <dbReference type="Proteomes" id="UP000799776"/>
    </source>
</evidence>
<feature type="transmembrane region" description="Helical" evidence="6">
    <location>
        <begin position="51"/>
        <end position="74"/>
    </location>
</feature>
<organism evidence="8 9">
    <name type="scientific">Saccharata proteae CBS 121410</name>
    <dbReference type="NCBI Taxonomy" id="1314787"/>
    <lineage>
        <taxon>Eukaryota</taxon>
        <taxon>Fungi</taxon>
        <taxon>Dikarya</taxon>
        <taxon>Ascomycota</taxon>
        <taxon>Pezizomycotina</taxon>
        <taxon>Dothideomycetes</taxon>
        <taxon>Dothideomycetes incertae sedis</taxon>
        <taxon>Botryosphaeriales</taxon>
        <taxon>Saccharataceae</taxon>
        <taxon>Saccharata</taxon>
    </lineage>
</organism>
<feature type="transmembrane region" description="Helical" evidence="6">
    <location>
        <begin position="94"/>
        <end position="116"/>
    </location>
</feature>
<dbReference type="GO" id="GO:0016020">
    <property type="term" value="C:membrane"/>
    <property type="evidence" value="ECO:0007669"/>
    <property type="project" value="UniProtKB-SubCell"/>
</dbReference>
<evidence type="ECO:0000259" key="7">
    <source>
        <dbReference type="Pfam" id="PF20684"/>
    </source>
</evidence>
<evidence type="ECO:0000256" key="4">
    <source>
        <dbReference type="ARBA" id="ARBA00023136"/>
    </source>
</evidence>
<feature type="non-terminal residue" evidence="8">
    <location>
        <position position="281"/>
    </location>
</feature>
<protein>
    <recommendedName>
        <fullName evidence="7">Rhodopsin domain-containing protein</fullName>
    </recommendedName>
</protein>
<feature type="domain" description="Rhodopsin" evidence="7">
    <location>
        <begin position="36"/>
        <end position="271"/>
    </location>
</feature>
<dbReference type="InterPro" id="IPR052337">
    <property type="entry name" value="SAT4-like"/>
</dbReference>
<evidence type="ECO:0000256" key="1">
    <source>
        <dbReference type="ARBA" id="ARBA00004141"/>
    </source>
</evidence>
<dbReference type="Proteomes" id="UP000799776">
    <property type="component" value="Unassembled WGS sequence"/>
</dbReference>
<dbReference type="EMBL" id="ML978757">
    <property type="protein sequence ID" value="KAF2083805.1"/>
    <property type="molecule type" value="Genomic_DNA"/>
</dbReference>
<feature type="transmembrane region" description="Helical" evidence="6">
    <location>
        <begin position="17"/>
        <end position="39"/>
    </location>
</feature>
<evidence type="ECO:0000256" key="5">
    <source>
        <dbReference type="ARBA" id="ARBA00038359"/>
    </source>
</evidence>
<feature type="transmembrane region" description="Helical" evidence="6">
    <location>
        <begin position="243"/>
        <end position="262"/>
    </location>
</feature>
<keyword evidence="2 6" id="KW-0812">Transmembrane</keyword>
<evidence type="ECO:0000256" key="2">
    <source>
        <dbReference type="ARBA" id="ARBA00022692"/>
    </source>
</evidence>
<gene>
    <name evidence="8" type="ORF">K490DRAFT_15266</name>
</gene>
<dbReference type="InterPro" id="IPR049326">
    <property type="entry name" value="Rhodopsin_dom_fungi"/>
</dbReference>
<dbReference type="PANTHER" id="PTHR33048">
    <property type="entry name" value="PTH11-LIKE INTEGRAL MEMBRANE PROTEIN (AFU_ORTHOLOGUE AFUA_5G11245)"/>
    <property type="match status" value="1"/>
</dbReference>